<evidence type="ECO:0000313" key="12">
    <source>
        <dbReference type="Proteomes" id="UP001497623"/>
    </source>
</evidence>
<feature type="transmembrane region" description="Helical" evidence="10">
    <location>
        <begin position="113"/>
        <end position="136"/>
    </location>
</feature>
<keyword evidence="7 10" id="KW-0443">Lipid metabolism</keyword>
<keyword evidence="5 10" id="KW-0276">Fatty acid metabolism</keyword>
<dbReference type="Proteomes" id="UP001497623">
    <property type="component" value="Unassembled WGS sequence"/>
</dbReference>
<evidence type="ECO:0000256" key="7">
    <source>
        <dbReference type="ARBA" id="ARBA00023098"/>
    </source>
</evidence>
<dbReference type="PANTHER" id="PTHR11157">
    <property type="entry name" value="FATTY ACID ACYL TRANSFERASE-RELATED"/>
    <property type="match status" value="1"/>
</dbReference>
<comment type="similarity">
    <text evidence="10">Belongs to the ELO family.</text>
</comment>
<comment type="subcellular location">
    <subcellularLocation>
        <location evidence="1">Membrane</location>
        <topology evidence="1">Multi-pass membrane protein</topology>
    </subcellularLocation>
</comment>
<evidence type="ECO:0000256" key="9">
    <source>
        <dbReference type="ARBA" id="ARBA00023160"/>
    </source>
</evidence>
<protein>
    <recommendedName>
        <fullName evidence="10">Elongation of very long chain fatty acids protein</fullName>
        <ecNumber evidence="10">2.3.1.199</ecNumber>
    </recommendedName>
    <alternativeName>
        <fullName evidence="10">Very-long-chain 3-oxoacyl-CoA synthase</fullName>
    </alternativeName>
</protein>
<dbReference type="EMBL" id="CAXKWB010008445">
    <property type="protein sequence ID" value="CAL4091073.1"/>
    <property type="molecule type" value="Genomic_DNA"/>
</dbReference>
<feature type="transmembrane region" description="Helical" evidence="10">
    <location>
        <begin position="178"/>
        <end position="198"/>
    </location>
</feature>
<dbReference type="Pfam" id="PF01151">
    <property type="entry name" value="ELO"/>
    <property type="match status" value="1"/>
</dbReference>
<name>A0AAV2QKU9_MEGNR</name>
<evidence type="ECO:0000256" key="3">
    <source>
        <dbReference type="ARBA" id="ARBA00022679"/>
    </source>
</evidence>
<comment type="catalytic activity">
    <reaction evidence="10">
        <text>a very-long-chain acyl-CoA + malonyl-CoA + H(+) = a very-long-chain 3-oxoacyl-CoA + CO2 + CoA</text>
        <dbReference type="Rhea" id="RHEA:32727"/>
        <dbReference type="ChEBI" id="CHEBI:15378"/>
        <dbReference type="ChEBI" id="CHEBI:16526"/>
        <dbReference type="ChEBI" id="CHEBI:57287"/>
        <dbReference type="ChEBI" id="CHEBI:57384"/>
        <dbReference type="ChEBI" id="CHEBI:90725"/>
        <dbReference type="ChEBI" id="CHEBI:90736"/>
        <dbReference type="EC" id="2.3.1.199"/>
    </reaction>
</comment>
<organism evidence="11 12">
    <name type="scientific">Meganyctiphanes norvegica</name>
    <name type="common">Northern krill</name>
    <name type="synonym">Thysanopoda norvegica</name>
    <dbReference type="NCBI Taxonomy" id="48144"/>
    <lineage>
        <taxon>Eukaryota</taxon>
        <taxon>Metazoa</taxon>
        <taxon>Ecdysozoa</taxon>
        <taxon>Arthropoda</taxon>
        <taxon>Crustacea</taxon>
        <taxon>Multicrustacea</taxon>
        <taxon>Malacostraca</taxon>
        <taxon>Eumalacostraca</taxon>
        <taxon>Eucarida</taxon>
        <taxon>Euphausiacea</taxon>
        <taxon>Euphausiidae</taxon>
        <taxon>Meganyctiphanes</taxon>
    </lineage>
</organism>
<evidence type="ECO:0000256" key="10">
    <source>
        <dbReference type="RuleBase" id="RU361115"/>
    </source>
</evidence>
<comment type="caution">
    <text evidence="10">Lacks conserved residue(s) required for the propagation of feature annotation.</text>
</comment>
<dbReference type="GO" id="GO:0034625">
    <property type="term" value="P:fatty acid elongation, monounsaturated fatty acid"/>
    <property type="evidence" value="ECO:0007669"/>
    <property type="project" value="TreeGrafter"/>
</dbReference>
<accession>A0AAV2QKU9</accession>
<keyword evidence="2 10" id="KW-0444">Lipid biosynthesis</keyword>
<keyword evidence="8 10" id="KW-0472">Membrane</keyword>
<keyword evidence="9 10" id="KW-0275">Fatty acid biosynthesis</keyword>
<evidence type="ECO:0000256" key="2">
    <source>
        <dbReference type="ARBA" id="ARBA00022516"/>
    </source>
</evidence>
<keyword evidence="6 10" id="KW-1133">Transmembrane helix</keyword>
<keyword evidence="12" id="KW-1185">Reference proteome</keyword>
<gene>
    <name evidence="11" type="ORF">MNOR_LOCUS14244</name>
</gene>
<sequence length="201" mass="23491">MEVIKEKMHHIAELYDFALANADDRVKDWPLMQTPWPTLSLGAMYLTMVHFGPKIMANREPFQLRIPLIIYNLGAMLLNLYIGVEIAIVSVRLRYSWFCQPVSYSTDEGEVRIAAALWWYYISKCIEFADTLFFILRKKNNQLTFLHIYHHSTMFCLWWIGVKYVAGGSSNMSIITNYNIQILNLNFLSLNLLSYATLKYL</sequence>
<keyword evidence="4 10" id="KW-0812">Transmembrane</keyword>
<feature type="transmembrane region" description="Helical" evidence="10">
    <location>
        <begin position="148"/>
        <end position="166"/>
    </location>
</feature>
<evidence type="ECO:0000256" key="5">
    <source>
        <dbReference type="ARBA" id="ARBA00022832"/>
    </source>
</evidence>
<proteinExistence type="inferred from homology"/>
<evidence type="ECO:0000256" key="1">
    <source>
        <dbReference type="ARBA" id="ARBA00004141"/>
    </source>
</evidence>
<feature type="transmembrane region" description="Helical" evidence="10">
    <location>
        <begin position="69"/>
        <end position="93"/>
    </location>
</feature>
<dbReference type="GO" id="GO:0030148">
    <property type="term" value="P:sphingolipid biosynthetic process"/>
    <property type="evidence" value="ECO:0007669"/>
    <property type="project" value="TreeGrafter"/>
</dbReference>
<evidence type="ECO:0000313" key="11">
    <source>
        <dbReference type="EMBL" id="CAL4091073.1"/>
    </source>
</evidence>
<dbReference type="GO" id="GO:0042761">
    <property type="term" value="P:very long-chain fatty acid biosynthetic process"/>
    <property type="evidence" value="ECO:0007669"/>
    <property type="project" value="TreeGrafter"/>
</dbReference>
<feature type="non-terminal residue" evidence="11">
    <location>
        <position position="201"/>
    </location>
</feature>
<evidence type="ECO:0000256" key="4">
    <source>
        <dbReference type="ARBA" id="ARBA00022692"/>
    </source>
</evidence>
<evidence type="ECO:0000256" key="8">
    <source>
        <dbReference type="ARBA" id="ARBA00023136"/>
    </source>
</evidence>
<keyword evidence="3 10" id="KW-0808">Transferase</keyword>
<comment type="caution">
    <text evidence="11">The sequence shown here is derived from an EMBL/GenBank/DDBJ whole genome shotgun (WGS) entry which is preliminary data.</text>
</comment>
<dbReference type="GO" id="GO:0034626">
    <property type="term" value="P:fatty acid elongation, polyunsaturated fatty acid"/>
    <property type="evidence" value="ECO:0007669"/>
    <property type="project" value="TreeGrafter"/>
</dbReference>
<dbReference type="GO" id="GO:0009922">
    <property type="term" value="F:fatty acid elongase activity"/>
    <property type="evidence" value="ECO:0007669"/>
    <property type="project" value="UniProtKB-EC"/>
</dbReference>
<dbReference type="AlphaFoldDB" id="A0AAV2QKU9"/>
<evidence type="ECO:0000256" key="6">
    <source>
        <dbReference type="ARBA" id="ARBA00022989"/>
    </source>
</evidence>
<dbReference type="PANTHER" id="PTHR11157:SF12">
    <property type="entry name" value="ELONGATION OF VERY LONG CHAIN FATTY ACIDS PROTEIN 4"/>
    <property type="match status" value="1"/>
</dbReference>
<reference evidence="11 12" key="1">
    <citation type="submission" date="2024-05" db="EMBL/GenBank/DDBJ databases">
        <authorList>
            <person name="Wallberg A."/>
        </authorList>
    </citation>
    <scope>NUCLEOTIDE SEQUENCE [LARGE SCALE GENOMIC DNA]</scope>
</reference>
<dbReference type="GO" id="GO:0019367">
    <property type="term" value="P:fatty acid elongation, saturated fatty acid"/>
    <property type="evidence" value="ECO:0007669"/>
    <property type="project" value="TreeGrafter"/>
</dbReference>
<dbReference type="InterPro" id="IPR002076">
    <property type="entry name" value="ELO_fam"/>
</dbReference>
<dbReference type="EC" id="2.3.1.199" evidence="10"/>
<dbReference type="GO" id="GO:0005789">
    <property type="term" value="C:endoplasmic reticulum membrane"/>
    <property type="evidence" value="ECO:0007669"/>
    <property type="project" value="TreeGrafter"/>
</dbReference>